<comment type="subcellular location">
    <subcellularLocation>
        <location evidence="1">Nucleus</location>
    </subcellularLocation>
</comment>
<evidence type="ECO:0000256" key="1">
    <source>
        <dbReference type="ARBA" id="ARBA00004123"/>
    </source>
</evidence>
<dbReference type="InterPro" id="IPR047252">
    <property type="entry name" value="TP53BP1-like"/>
</dbReference>
<evidence type="ECO:0000313" key="6">
    <source>
        <dbReference type="EMBL" id="CAJ0593839.1"/>
    </source>
</evidence>
<feature type="compositionally biased region" description="Basic and acidic residues" evidence="4">
    <location>
        <begin position="261"/>
        <end position="281"/>
    </location>
</feature>
<dbReference type="Proteomes" id="UP001176961">
    <property type="component" value="Unassembled WGS sequence"/>
</dbReference>
<reference evidence="6" key="1">
    <citation type="submission" date="2023-07" db="EMBL/GenBank/DDBJ databases">
        <authorList>
            <consortium name="CYATHOMIX"/>
        </authorList>
    </citation>
    <scope>NUCLEOTIDE SEQUENCE</scope>
    <source>
        <strain evidence="6">N/A</strain>
    </source>
</reference>
<feature type="compositionally biased region" description="Basic and acidic residues" evidence="4">
    <location>
        <begin position="88"/>
        <end position="98"/>
    </location>
</feature>
<dbReference type="GO" id="GO:0000077">
    <property type="term" value="P:DNA damage checkpoint signaling"/>
    <property type="evidence" value="ECO:0007669"/>
    <property type="project" value="TreeGrafter"/>
</dbReference>
<feature type="domain" description="BRCT" evidence="5">
    <location>
        <begin position="1161"/>
        <end position="1227"/>
    </location>
</feature>
<feature type="compositionally biased region" description="Basic and acidic residues" evidence="4">
    <location>
        <begin position="52"/>
        <end position="65"/>
    </location>
</feature>
<evidence type="ECO:0000256" key="2">
    <source>
        <dbReference type="ARBA" id="ARBA00022763"/>
    </source>
</evidence>
<evidence type="ECO:0000256" key="3">
    <source>
        <dbReference type="ARBA" id="ARBA00023242"/>
    </source>
</evidence>
<name>A0AA36DXA0_CYLNA</name>
<feature type="compositionally biased region" description="Low complexity" evidence="4">
    <location>
        <begin position="17"/>
        <end position="33"/>
    </location>
</feature>
<dbReference type="InterPro" id="IPR047250">
    <property type="entry name" value="BRCT_p53bp1-like_rpt2"/>
</dbReference>
<evidence type="ECO:0000256" key="4">
    <source>
        <dbReference type="SAM" id="MobiDB-lite"/>
    </source>
</evidence>
<proteinExistence type="predicted"/>
<feature type="domain" description="BRCT" evidence="5">
    <location>
        <begin position="1010"/>
        <end position="1111"/>
    </location>
</feature>
<feature type="compositionally biased region" description="Basic and acidic residues" evidence="4">
    <location>
        <begin position="579"/>
        <end position="603"/>
    </location>
</feature>
<dbReference type="SUPFAM" id="SSF52113">
    <property type="entry name" value="BRCT domain"/>
    <property type="match status" value="2"/>
</dbReference>
<feature type="region of interest" description="Disordered" evidence="4">
    <location>
        <begin position="48"/>
        <end position="118"/>
    </location>
</feature>
<feature type="region of interest" description="Disordered" evidence="4">
    <location>
        <begin position="1"/>
        <end position="34"/>
    </location>
</feature>
<dbReference type="Pfam" id="PF24680">
    <property type="entry name" value="SH3_Hsr9"/>
    <property type="match status" value="1"/>
</dbReference>
<gene>
    <name evidence="6" type="ORF">CYNAS_LOCUS5822</name>
</gene>
<feature type="compositionally biased region" description="Acidic residues" evidence="4">
    <location>
        <begin position="344"/>
        <end position="359"/>
    </location>
</feature>
<keyword evidence="3" id="KW-0539">Nucleus</keyword>
<feature type="compositionally biased region" description="Basic and acidic residues" evidence="4">
    <location>
        <begin position="204"/>
        <end position="224"/>
    </location>
</feature>
<dbReference type="EMBL" id="CATQJL010000112">
    <property type="protein sequence ID" value="CAJ0593839.1"/>
    <property type="molecule type" value="Genomic_DNA"/>
</dbReference>
<dbReference type="SMART" id="SM00292">
    <property type="entry name" value="BRCT"/>
    <property type="match status" value="2"/>
</dbReference>
<dbReference type="Gene3D" id="3.40.50.10190">
    <property type="entry name" value="BRCT domain"/>
    <property type="match status" value="2"/>
</dbReference>
<organism evidence="6 7">
    <name type="scientific">Cylicocyclus nassatus</name>
    <name type="common">Nematode worm</name>
    <dbReference type="NCBI Taxonomy" id="53992"/>
    <lineage>
        <taxon>Eukaryota</taxon>
        <taxon>Metazoa</taxon>
        <taxon>Ecdysozoa</taxon>
        <taxon>Nematoda</taxon>
        <taxon>Chromadorea</taxon>
        <taxon>Rhabditida</taxon>
        <taxon>Rhabditina</taxon>
        <taxon>Rhabditomorpha</taxon>
        <taxon>Strongyloidea</taxon>
        <taxon>Strongylidae</taxon>
        <taxon>Cylicocyclus</taxon>
    </lineage>
</organism>
<sequence>MADAATGVSENLTDSELTNGSSDSNTSGSGLLSRKGLFGKSGVLNLEANISSEKDALKPETDKTNGDGNDEANTSGSGAEMLGIDLSSQEKEEREETAAKLVENDAEMEQGESGLQLDAEPADVDMAEPEAKVEHINTTEVTIVEIREEFQDESDPVEPADQQLGGKVDEITEAEGADMNDQSTGTATEGGESAISSATPGKVNDIDNKTLGEEPENSADKEAGAGDNVTGHQESPAANKGSTDKDVKHSGPSPSPGNAKQAKDKQPESVTKDGESVKEPEPIEEEICVKKIISMDTDDTEQDGTAKAQSAEETIESSVHMEITEVTTEEAYTELAAQKSPLVEEPEAAESEGTEESEKDDGKKSKNESYAIEEMEVVHERVEESVTVEKKDEDEEKKDAEEDEEKEAEEVEETPKRRTSARRSAVASSEKKTPARAKATPAKKATSKKHVDEEKADDEEKPEEMEESEAKTDEAEEKEEEVIGTKSLRSRTRRSNVAETPKADEQTPKRRGKAAKSAKKDVAAEAEDESEQDAAKEKDKAEDKDEQPSRPSLRSRASKTPSKPEPPTPKSTGRKSRAAKKEEESVAKKEDEAESRTEPETPRRGKKAAPPSAAKTPKSAKAASAKKAKAEGEHDPYDIDTEMERHPEPLKNIQMEVQSFESRVGNLAELAPRTKQRKSLADLTPGRKKASPTASGSRTAPHSSRGRKSKAESDEAEKEEEAMETDETNENQATGKKVKKGAETPKTGGSGRKRRASPQASVVTKRPHIEVPQLSGEDLVAVDLPQDEHAACEAGARVYAMFDGIFYPAIVVSRDGLGRYKVSFVEDGVVKDVPLAGVIPLRALDQDKECYYADSSQKDRLAVKVVKAPDGKHAAAWEKAEFELEQLDDEGNSLGKKLKGVWTNLALSKEDWRDYINKKSREASDVITDNIESTEDRHLRRSRTAPSQEATPGVSKATPKTQKKAAAAPATPKTKTPARGGRGRKKTASTSSATKEEAEEDASESAPETSDEQIFAGKLFILTSANRPNIDTGFKKKFMTDFISSHGGLVVDDMKEVDEHPEMERFLISDTHYRTHKYLAALVRAMPCVSHEWIYKCLDEKKLVDYKSYLLPSGVSILDDREYPLPKQRGVLLRNKRVMVHSNVVPPSKKSMSFEQIWVPMVPQLGGEVVSEMPDEEGKLDILLTDHSATPSLVEKARKIGAAVVSSEWLIQGIIMDRLPDVNAHQKFLHNGGVCT</sequence>
<dbReference type="Pfam" id="PF18428">
    <property type="entry name" value="BRCT_3"/>
    <property type="match status" value="1"/>
</dbReference>
<dbReference type="AlphaFoldDB" id="A0AA36DXA0"/>
<feature type="compositionally biased region" description="Low complexity" evidence="4">
    <location>
        <begin position="956"/>
        <end position="978"/>
    </location>
</feature>
<dbReference type="PROSITE" id="PS50172">
    <property type="entry name" value="BRCT"/>
    <property type="match status" value="2"/>
</dbReference>
<feature type="region of interest" description="Disordered" evidence="4">
    <location>
        <begin position="927"/>
        <end position="1011"/>
    </location>
</feature>
<dbReference type="InterPro" id="IPR001357">
    <property type="entry name" value="BRCT_dom"/>
</dbReference>
<evidence type="ECO:0000313" key="7">
    <source>
        <dbReference type="Proteomes" id="UP001176961"/>
    </source>
</evidence>
<dbReference type="GO" id="GO:0042393">
    <property type="term" value="F:histone binding"/>
    <property type="evidence" value="ECO:0007669"/>
    <property type="project" value="TreeGrafter"/>
</dbReference>
<feature type="compositionally biased region" description="Polar residues" evidence="4">
    <location>
        <begin position="692"/>
        <end position="702"/>
    </location>
</feature>
<accession>A0AA36DXA0</accession>
<protein>
    <recommendedName>
        <fullName evidence="5">BRCT domain-containing protein</fullName>
    </recommendedName>
</protein>
<dbReference type="CDD" id="cd17745">
    <property type="entry name" value="BRCT_p53bp1_rpt1"/>
    <property type="match status" value="1"/>
</dbReference>
<feature type="compositionally biased region" description="Low complexity" evidence="4">
    <location>
        <begin position="608"/>
        <end position="625"/>
    </location>
</feature>
<dbReference type="PANTHER" id="PTHR15321:SF3">
    <property type="entry name" value="TP53-BINDING PROTEIN 1"/>
    <property type="match status" value="1"/>
</dbReference>
<keyword evidence="7" id="KW-1185">Reference proteome</keyword>
<dbReference type="InterPro" id="IPR056492">
    <property type="entry name" value="SH3_Hsr9"/>
</dbReference>
<comment type="caution">
    <text evidence="6">The sequence shown here is derived from an EMBL/GenBank/DDBJ whole genome shotgun (WGS) entry which is preliminary data.</text>
</comment>
<dbReference type="CDD" id="cd17724">
    <property type="entry name" value="BRCT_p53bp1_rpt2"/>
    <property type="match status" value="1"/>
</dbReference>
<feature type="compositionally biased region" description="Acidic residues" evidence="4">
    <location>
        <begin position="392"/>
        <end position="412"/>
    </location>
</feature>
<feature type="compositionally biased region" description="Acidic residues" evidence="4">
    <location>
        <begin position="714"/>
        <end position="729"/>
    </location>
</feature>
<feature type="compositionally biased region" description="Basic and acidic residues" evidence="4">
    <location>
        <begin position="376"/>
        <end position="391"/>
    </location>
</feature>
<dbReference type="PANTHER" id="PTHR15321">
    <property type="entry name" value="TUMOR SUPPRESSOR P53-BINDING PROTEIN 1"/>
    <property type="match status" value="1"/>
</dbReference>
<feature type="compositionally biased region" description="Basic and acidic residues" evidence="4">
    <location>
        <begin position="628"/>
        <end position="649"/>
    </location>
</feature>
<feature type="compositionally biased region" description="Acidic residues" evidence="4">
    <location>
        <begin position="454"/>
        <end position="467"/>
    </location>
</feature>
<keyword evidence="2" id="KW-0227">DNA damage</keyword>
<feature type="region of interest" description="Disordered" evidence="4">
    <location>
        <begin position="148"/>
        <end position="770"/>
    </location>
</feature>
<dbReference type="Pfam" id="PF16589">
    <property type="entry name" value="BRCT_2"/>
    <property type="match status" value="1"/>
</dbReference>
<dbReference type="GO" id="GO:0045944">
    <property type="term" value="P:positive regulation of transcription by RNA polymerase II"/>
    <property type="evidence" value="ECO:0007669"/>
    <property type="project" value="TreeGrafter"/>
</dbReference>
<dbReference type="GO" id="GO:0005634">
    <property type="term" value="C:nucleus"/>
    <property type="evidence" value="ECO:0007669"/>
    <property type="project" value="UniProtKB-SubCell"/>
</dbReference>
<evidence type="ECO:0000259" key="5">
    <source>
        <dbReference type="PROSITE" id="PS50172"/>
    </source>
</evidence>
<dbReference type="InterPro" id="IPR047249">
    <property type="entry name" value="BRCT_p53bp1-like_rpt1"/>
</dbReference>
<feature type="compositionally biased region" description="Basic and acidic residues" evidence="4">
    <location>
        <begin position="533"/>
        <end position="548"/>
    </location>
</feature>
<dbReference type="InterPro" id="IPR036420">
    <property type="entry name" value="BRCT_dom_sf"/>
</dbReference>